<organism evidence="4 5">
    <name type="scientific">Bifidobacterium crudilactis</name>
    <dbReference type="NCBI Taxonomy" id="327277"/>
    <lineage>
        <taxon>Bacteria</taxon>
        <taxon>Bacillati</taxon>
        <taxon>Actinomycetota</taxon>
        <taxon>Actinomycetes</taxon>
        <taxon>Bifidobacteriales</taxon>
        <taxon>Bifidobacteriaceae</taxon>
        <taxon>Bifidobacterium</taxon>
    </lineage>
</organism>
<evidence type="ECO:0000259" key="3">
    <source>
        <dbReference type="PROSITE" id="PS50937"/>
    </source>
</evidence>
<evidence type="ECO:0000256" key="2">
    <source>
        <dbReference type="SAM" id="Coils"/>
    </source>
</evidence>
<dbReference type="SUPFAM" id="SSF89082">
    <property type="entry name" value="Antibiotic binding domain of TipA-like multidrug resistance regulators"/>
    <property type="match status" value="1"/>
</dbReference>
<dbReference type="GO" id="GO:0003700">
    <property type="term" value="F:DNA-binding transcription factor activity"/>
    <property type="evidence" value="ECO:0007669"/>
    <property type="project" value="InterPro"/>
</dbReference>
<evidence type="ECO:0000313" key="4">
    <source>
        <dbReference type="EMBL" id="NLT78915.1"/>
    </source>
</evidence>
<dbReference type="PANTHER" id="PTHR30204">
    <property type="entry name" value="REDOX-CYCLING DRUG-SENSING TRANSCRIPTIONAL ACTIVATOR SOXR"/>
    <property type="match status" value="1"/>
</dbReference>
<keyword evidence="2" id="KW-0175">Coiled coil</keyword>
<comment type="caution">
    <text evidence="4">The sequence shown here is derived from an EMBL/GenBank/DDBJ whole genome shotgun (WGS) entry which is preliminary data.</text>
</comment>
<dbReference type="Gene3D" id="1.10.1660.10">
    <property type="match status" value="1"/>
</dbReference>
<reference evidence="4" key="2">
    <citation type="submission" date="2020-01" db="EMBL/GenBank/DDBJ databases">
        <authorList>
            <person name="Campanaro S."/>
        </authorList>
    </citation>
    <scope>NUCLEOTIDE SEQUENCE</scope>
    <source>
        <strain evidence="4">AS01afH2WH_6</strain>
    </source>
</reference>
<dbReference type="RefSeq" id="WP_273172336.1">
    <property type="nucleotide sequence ID" value="NZ_JAAXZR010000006.1"/>
</dbReference>
<dbReference type="CDD" id="cd01106">
    <property type="entry name" value="HTH_TipAL-Mta"/>
    <property type="match status" value="1"/>
</dbReference>
<dbReference type="SUPFAM" id="SSF46955">
    <property type="entry name" value="Putative DNA-binding domain"/>
    <property type="match status" value="1"/>
</dbReference>
<dbReference type="Proteomes" id="UP000767327">
    <property type="component" value="Unassembled WGS sequence"/>
</dbReference>
<name>A0A971CXJ8_9BIFI</name>
<protein>
    <submittedName>
        <fullName evidence="4">MerR family transcriptional regulator</fullName>
    </submittedName>
</protein>
<evidence type="ECO:0000256" key="1">
    <source>
        <dbReference type="ARBA" id="ARBA00023125"/>
    </source>
</evidence>
<dbReference type="InterPro" id="IPR000551">
    <property type="entry name" value="MerR-type_HTH_dom"/>
</dbReference>
<dbReference type="PROSITE" id="PS50937">
    <property type="entry name" value="HTH_MERR_2"/>
    <property type="match status" value="1"/>
</dbReference>
<accession>A0A971CXJ8</accession>
<dbReference type="Gene3D" id="1.10.490.50">
    <property type="entry name" value="Antibiotic binding domain of TipA-like multidrug resistance regulators"/>
    <property type="match status" value="1"/>
</dbReference>
<dbReference type="Pfam" id="PF13411">
    <property type="entry name" value="MerR_1"/>
    <property type="match status" value="1"/>
</dbReference>
<gene>
    <name evidence="4" type="ORF">GXW98_01330</name>
</gene>
<reference evidence="4" key="1">
    <citation type="journal article" date="2020" name="Biotechnol. Biofuels">
        <title>New insights from the biogas microbiome by comprehensive genome-resolved metagenomics of nearly 1600 species originating from multiple anaerobic digesters.</title>
        <authorList>
            <person name="Campanaro S."/>
            <person name="Treu L."/>
            <person name="Rodriguez-R L.M."/>
            <person name="Kovalovszki A."/>
            <person name="Ziels R.M."/>
            <person name="Maus I."/>
            <person name="Zhu X."/>
            <person name="Kougias P.G."/>
            <person name="Basile A."/>
            <person name="Luo G."/>
            <person name="Schluter A."/>
            <person name="Konstantinidis K.T."/>
            <person name="Angelidaki I."/>
        </authorList>
    </citation>
    <scope>NUCLEOTIDE SEQUENCE</scope>
    <source>
        <strain evidence="4">AS01afH2WH_6</strain>
    </source>
</reference>
<evidence type="ECO:0000313" key="5">
    <source>
        <dbReference type="Proteomes" id="UP000767327"/>
    </source>
</evidence>
<dbReference type="SMART" id="SM00422">
    <property type="entry name" value="HTH_MERR"/>
    <property type="match status" value="1"/>
</dbReference>
<dbReference type="PANTHER" id="PTHR30204:SF96">
    <property type="entry name" value="CHROMOSOME-ANCHORING PROTEIN RACA"/>
    <property type="match status" value="1"/>
</dbReference>
<dbReference type="InterPro" id="IPR036244">
    <property type="entry name" value="TipA-like_antibiotic-bd"/>
</dbReference>
<dbReference type="GO" id="GO:0003677">
    <property type="term" value="F:DNA binding"/>
    <property type="evidence" value="ECO:0007669"/>
    <property type="project" value="UniProtKB-KW"/>
</dbReference>
<dbReference type="InterPro" id="IPR009061">
    <property type="entry name" value="DNA-bd_dom_put_sf"/>
</dbReference>
<dbReference type="AlphaFoldDB" id="A0A971CXJ8"/>
<dbReference type="InterPro" id="IPR012925">
    <property type="entry name" value="TipAS_dom"/>
</dbReference>
<dbReference type="Pfam" id="PF07739">
    <property type="entry name" value="TipAS"/>
    <property type="match status" value="1"/>
</dbReference>
<sequence>MEYSTHELAKLARVTTRTLRHYDAIGILVPVRTGFNGSRWYDASSLVRLQQILLFRGLGLHLSVIHAMLDRQTDEEQALREHVELLREQRRHLTEQIASVECTLKSLARGEEPMAEHMFKGFDDHQVYAQEVAQRWGRDAYQRSDSWWRGKNDTERQKMASRVQQLNSDWISIADNPDVSAESSQAQEMARRHIAWITEIPGTPAYDSAAHQGAHGRSDNTGMAVKAERYIRGLAELYVEDERFAAQYGGIEGARFVRDALLHYVGHESSELR</sequence>
<keyword evidence="1" id="KW-0238">DNA-binding</keyword>
<dbReference type="InterPro" id="IPR047057">
    <property type="entry name" value="MerR_fam"/>
</dbReference>
<dbReference type="EMBL" id="JAAXZR010000006">
    <property type="protein sequence ID" value="NLT78915.1"/>
    <property type="molecule type" value="Genomic_DNA"/>
</dbReference>
<feature type="coiled-coil region" evidence="2">
    <location>
        <begin position="69"/>
        <end position="103"/>
    </location>
</feature>
<feature type="domain" description="HTH merR-type" evidence="3">
    <location>
        <begin position="1"/>
        <end position="71"/>
    </location>
</feature>
<proteinExistence type="predicted"/>